<dbReference type="CDD" id="cd01238">
    <property type="entry name" value="PH_Btk"/>
    <property type="match status" value="1"/>
</dbReference>
<feature type="domain" description="Protein kinase" evidence="22">
    <location>
        <begin position="534"/>
        <end position="784"/>
    </location>
</feature>
<evidence type="ECO:0000256" key="2">
    <source>
        <dbReference type="ARBA" id="ARBA00022443"/>
    </source>
</evidence>
<feature type="domain" description="PH" evidence="21">
    <location>
        <begin position="4"/>
        <end position="108"/>
    </location>
</feature>
<dbReference type="Pfam" id="PF00169">
    <property type="entry name" value="PH"/>
    <property type="match status" value="1"/>
</dbReference>
<evidence type="ECO:0000256" key="16">
    <source>
        <dbReference type="PROSITE-ProRule" id="PRU10141"/>
    </source>
</evidence>
<protein>
    <recommendedName>
        <fullName evidence="17">Tyrosine-protein kinase</fullName>
        <ecNumber evidence="17">2.7.10.2</ecNumber>
    </recommendedName>
</protein>
<name>A0A6F9D8M1_9ASCI</name>
<evidence type="ECO:0000256" key="11">
    <source>
        <dbReference type="ARBA" id="ARBA00023137"/>
    </source>
</evidence>
<dbReference type="InterPro" id="IPR036028">
    <property type="entry name" value="SH3-like_dom_sf"/>
</dbReference>
<dbReference type="FunFam" id="3.30.200.20:FF:000053">
    <property type="entry name" value="Tyrosine-protein kinase"/>
    <property type="match status" value="1"/>
</dbReference>
<evidence type="ECO:0000256" key="17">
    <source>
        <dbReference type="RuleBase" id="RU362096"/>
    </source>
</evidence>
<feature type="domain" description="SH2" evidence="19">
    <location>
        <begin position="410"/>
        <end position="508"/>
    </location>
</feature>
<dbReference type="SMART" id="SM00233">
    <property type="entry name" value="PH"/>
    <property type="match status" value="1"/>
</dbReference>
<evidence type="ECO:0000256" key="10">
    <source>
        <dbReference type="ARBA" id="ARBA00022999"/>
    </source>
</evidence>
<dbReference type="Pfam" id="PF07714">
    <property type="entry name" value="PK_Tyr_Ser-Thr"/>
    <property type="match status" value="1"/>
</dbReference>
<proteinExistence type="evidence at transcript level"/>
<dbReference type="InterPro" id="IPR001562">
    <property type="entry name" value="Znf_Btk_motif"/>
</dbReference>
<dbReference type="CDD" id="cd11768">
    <property type="entry name" value="SH3_Tec_like"/>
    <property type="match status" value="1"/>
</dbReference>
<comment type="cofactor">
    <cofactor evidence="1">
        <name>Zn(2+)</name>
        <dbReference type="ChEBI" id="CHEBI:29105"/>
    </cofactor>
</comment>
<dbReference type="GO" id="GO:0005737">
    <property type="term" value="C:cytoplasm"/>
    <property type="evidence" value="ECO:0007669"/>
    <property type="project" value="UniProtKB-ARBA"/>
</dbReference>
<evidence type="ECO:0000259" key="21">
    <source>
        <dbReference type="PROSITE" id="PS50003"/>
    </source>
</evidence>
<keyword evidence="11 17" id="KW-0829">Tyrosine-protein kinase</keyword>
<dbReference type="InterPro" id="IPR001452">
    <property type="entry name" value="SH3_domain"/>
</dbReference>
<dbReference type="SMART" id="SM00219">
    <property type="entry name" value="TyrKc"/>
    <property type="match status" value="1"/>
</dbReference>
<dbReference type="FunFam" id="1.10.510.10:FF:002215">
    <property type="entry name" value="Tyrosine-protein kinase"/>
    <property type="match status" value="1"/>
</dbReference>
<feature type="region of interest" description="Disordered" evidence="18">
    <location>
        <begin position="180"/>
        <end position="291"/>
    </location>
</feature>
<evidence type="ECO:0000256" key="12">
    <source>
        <dbReference type="ARBA" id="ARBA00051245"/>
    </source>
</evidence>
<dbReference type="GO" id="GO:0035556">
    <property type="term" value="P:intracellular signal transduction"/>
    <property type="evidence" value="ECO:0007669"/>
    <property type="project" value="InterPro"/>
</dbReference>
<keyword evidence="3 17" id="KW-0808">Transferase</keyword>
<dbReference type="SUPFAM" id="SSF56112">
    <property type="entry name" value="Protein kinase-like (PK-like)"/>
    <property type="match status" value="1"/>
</dbReference>
<keyword evidence="5 16" id="KW-0547">Nucleotide-binding</keyword>
<keyword evidence="4" id="KW-0479">Metal-binding</keyword>
<gene>
    <name evidence="23" type="primary">Btk</name>
</gene>
<dbReference type="InterPro" id="IPR020635">
    <property type="entry name" value="Tyr_kinase_cat_dom"/>
</dbReference>
<dbReference type="InterPro" id="IPR050198">
    <property type="entry name" value="Non-receptor_tyrosine_kinases"/>
</dbReference>
<comment type="catalytic activity">
    <reaction evidence="12 17">
        <text>L-tyrosyl-[protein] + ATP = O-phospho-L-tyrosyl-[protein] + ADP + H(+)</text>
        <dbReference type="Rhea" id="RHEA:10596"/>
        <dbReference type="Rhea" id="RHEA-COMP:10136"/>
        <dbReference type="Rhea" id="RHEA-COMP:20101"/>
        <dbReference type="ChEBI" id="CHEBI:15378"/>
        <dbReference type="ChEBI" id="CHEBI:30616"/>
        <dbReference type="ChEBI" id="CHEBI:46858"/>
        <dbReference type="ChEBI" id="CHEBI:61978"/>
        <dbReference type="ChEBI" id="CHEBI:456216"/>
        <dbReference type="EC" id="2.7.10.2"/>
    </reaction>
</comment>
<dbReference type="InterPro" id="IPR000980">
    <property type="entry name" value="SH2"/>
</dbReference>
<feature type="domain" description="SH3" evidence="20">
    <location>
        <begin position="342"/>
        <end position="402"/>
    </location>
</feature>
<sequence length="805" mass="91090">MGEKELKVGMMTKRAQQKKSIGPTNYKDRVFVLTPTKLSYYEGNLQQRGKVKGSLNINHITFVGNINDSNLQGSNTFQIAYNDCYLYCCPKTSRERDEWILAITQACINQGNLLQQKHHTKIFSSGKWQCCLKSDKNAPGCEIYNPNQLHQPTQPPIPGLSPISPAINNFGLRRNTLDAMPHSNPPYPPSKPWSVSSHDDYPPPVAARPIPKSNHSWNKPLPAEPLSHTLPQPVQKPFCLIPPGKQGGHSQWPRTSPVSSGSQDHTPNVSTSMKTYPSQGKYPPGEGDTFDNEPEVRSYGAGAMYPKSHALSSQIVPVKNFEPSYHQQDNFPPPPQPAPDTSDLKIVTAIYDFEPQEQGDIPLRVGESYTVLDTGRPHWWKVRNSNWEEGYVPANYCKEQTGDGLETQDWFQKDLSRQRAEYLLKQDGKEGSFIIRNSSQPSVIYTLSVVSKCGMINGQPILKHYHIRKNSQDQFFLSEKHAHATIMALINYHKYNAGGLVTRLRQAPQAFLRTERPSTHLFSDSKWEIDVSELSFDRELGSGQFGVVRLGKYRGKKDVALKIMKEGTMEEDHFIEEAEFMTKLHHPNLVELYGVVTKQRPICIVTEYMEGGCLLEYIRKNHYLQTHPDTLLDMCYQVCGAMKYLESINTIHRDLAARNCLVGKNLTIKVADFGLSRYVLDDEYTSSLGSKFPIKWAAPEVLNYTKFSSKSDVWAFGVLMWELFTGGKTPYRAFSNTEVVERVAQGHRLERPQNCPHAVYSLMLNTWDMEPEKRPSFESLHTTFNDLIDTVNASCLAEGMYDAGN</sequence>
<dbReference type="Gene3D" id="2.30.29.30">
    <property type="entry name" value="Pleckstrin-homology domain (PH domain)/Phosphotyrosine-binding domain (PTB)"/>
    <property type="match status" value="1"/>
</dbReference>
<accession>A0A6F9D8M1</accession>
<dbReference type="PRINTS" id="PR00109">
    <property type="entry name" value="TYRKINASE"/>
</dbReference>
<evidence type="ECO:0000259" key="20">
    <source>
        <dbReference type="PROSITE" id="PS50002"/>
    </source>
</evidence>
<evidence type="ECO:0000256" key="4">
    <source>
        <dbReference type="ARBA" id="ARBA00022723"/>
    </source>
</evidence>
<dbReference type="Pfam" id="PF00017">
    <property type="entry name" value="SH2"/>
    <property type="match status" value="1"/>
</dbReference>
<evidence type="ECO:0000259" key="19">
    <source>
        <dbReference type="PROSITE" id="PS50001"/>
    </source>
</evidence>
<feature type="binding site" evidence="16">
    <location>
        <position position="562"/>
    </location>
    <ligand>
        <name>ATP</name>
        <dbReference type="ChEBI" id="CHEBI:30616"/>
    </ligand>
</feature>
<dbReference type="SUPFAM" id="SSF50044">
    <property type="entry name" value="SH3-domain"/>
    <property type="match status" value="1"/>
</dbReference>
<keyword evidence="10 13" id="KW-0727">SH2 domain</keyword>
<evidence type="ECO:0000256" key="7">
    <source>
        <dbReference type="ARBA" id="ARBA00022777"/>
    </source>
</evidence>
<evidence type="ECO:0000256" key="6">
    <source>
        <dbReference type="ARBA" id="ARBA00022771"/>
    </source>
</evidence>
<dbReference type="AlphaFoldDB" id="A0A6F9D8M1"/>
<dbReference type="SUPFAM" id="SSF55550">
    <property type="entry name" value="SH2 domain"/>
    <property type="match status" value="1"/>
</dbReference>
<keyword evidence="8" id="KW-0862">Zinc</keyword>
<evidence type="ECO:0000256" key="14">
    <source>
        <dbReference type="PROSITE-ProRule" id="PRU00192"/>
    </source>
</evidence>
<dbReference type="PANTHER" id="PTHR24418">
    <property type="entry name" value="TYROSINE-PROTEIN KINASE"/>
    <property type="match status" value="1"/>
</dbReference>
<dbReference type="SUPFAM" id="SSF50729">
    <property type="entry name" value="PH domain-like"/>
    <property type="match status" value="1"/>
</dbReference>
<dbReference type="InterPro" id="IPR011009">
    <property type="entry name" value="Kinase-like_dom_sf"/>
</dbReference>
<dbReference type="SMART" id="SM00252">
    <property type="entry name" value="SH2"/>
    <property type="match status" value="1"/>
</dbReference>
<dbReference type="GO" id="GO:0008270">
    <property type="term" value="F:zinc ion binding"/>
    <property type="evidence" value="ECO:0007669"/>
    <property type="project" value="UniProtKB-KW"/>
</dbReference>
<dbReference type="GO" id="GO:0005524">
    <property type="term" value="F:ATP binding"/>
    <property type="evidence" value="ECO:0007669"/>
    <property type="project" value="UniProtKB-UniRule"/>
</dbReference>
<evidence type="ECO:0000256" key="9">
    <source>
        <dbReference type="ARBA" id="ARBA00022840"/>
    </source>
</evidence>
<evidence type="ECO:0000259" key="22">
    <source>
        <dbReference type="PROSITE" id="PS50011"/>
    </source>
</evidence>
<dbReference type="InterPro" id="IPR017441">
    <property type="entry name" value="Protein_kinase_ATP_BS"/>
</dbReference>
<dbReference type="PROSITE" id="PS50001">
    <property type="entry name" value="SH2"/>
    <property type="match status" value="1"/>
</dbReference>
<comment type="similarity">
    <text evidence="17">Belongs to the protein kinase superfamily. Tyr protein kinase family.</text>
</comment>
<dbReference type="PROSITE" id="PS00107">
    <property type="entry name" value="PROTEIN_KINASE_ATP"/>
    <property type="match status" value="1"/>
</dbReference>
<evidence type="ECO:0000256" key="8">
    <source>
        <dbReference type="ARBA" id="ARBA00022833"/>
    </source>
</evidence>
<dbReference type="EC" id="2.7.10.2" evidence="17"/>
<dbReference type="Pfam" id="PF00779">
    <property type="entry name" value="BTK"/>
    <property type="match status" value="1"/>
</dbReference>
<keyword evidence="7 17" id="KW-0418">Kinase</keyword>
<dbReference type="PROSITE" id="PS50002">
    <property type="entry name" value="SH3"/>
    <property type="match status" value="1"/>
</dbReference>
<keyword evidence="9 16" id="KW-0067">ATP-binding</keyword>
<dbReference type="GO" id="GO:0004715">
    <property type="term" value="F:non-membrane spanning protein tyrosine kinase activity"/>
    <property type="evidence" value="ECO:0007669"/>
    <property type="project" value="UniProtKB-EC"/>
</dbReference>
<evidence type="ECO:0000313" key="23">
    <source>
        <dbReference type="EMBL" id="CAB3226467.1"/>
    </source>
</evidence>
<dbReference type="SMART" id="SM00326">
    <property type="entry name" value="SH3"/>
    <property type="match status" value="1"/>
</dbReference>
<feature type="compositionally biased region" description="Polar residues" evidence="18">
    <location>
        <begin position="248"/>
        <end position="278"/>
    </location>
</feature>
<dbReference type="Gene3D" id="2.30.30.40">
    <property type="entry name" value="SH3 Domains"/>
    <property type="match status" value="1"/>
</dbReference>
<reference evidence="23" key="1">
    <citation type="submission" date="2020-04" db="EMBL/GenBank/DDBJ databases">
        <authorList>
            <person name="Neveu A P."/>
        </authorList>
    </citation>
    <scope>NUCLEOTIDE SEQUENCE</scope>
    <source>
        <tissue evidence="23">Whole embryo</tissue>
    </source>
</reference>
<dbReference type="InterPro" id="IPR001245">
    <property type="entry name" value="Ser-Thr/Tyr_kinase_cat_dom"/>
</dbReference>
<evidence type="ECO:0000256" key="1">
    <source>
        <dbReference type="ARBA" id="ARBA00001947"/>
    </source>
</evidence>
<dbReference type="InterPro" id="IPR001849">
    <property type="entry name" value="PH_domain"/>
</dbReference>
<dbReference type="Gene3D" id="1.10.510.10">
    <property type="entry name" value="Transferase(Phosphotransferase) domain 1"/>
    <property type="match status" value="1"/>
</dbReference>
<keyword evidence="6 15" id="KW-0863">Zinc-finger</keyword>
<evidence type="ECO:0000256" key="18">
    <source>
        <dbReference type="SAM" id="MobiDB-lite"/>
    </source>
</evidence>
<dbReference type="InterPro" id="IPR000719">
    <property type="entry name" value="Prot_kinase_dom"/>
</dbReference>
<dbReference type="Pfam" id="PF00018">
    <property type="entry name" value="SH3_1"/>
    <property type="match status" value="1"/>
</dbReference>
<evidence type="ECO:0000256" key="5">
    <source>
        <dbReference type="ARBA" id="ARBA00022741"/>
    </source>
</evidence>
<evidence type="ECO:0000256" key="3">
    <source>
        <dbReference type="ARBA" id="ARBA00022679"/>
    </source>
</evidence>
<dbReference type="PROSITE" id="PS50003">
    <property type="entry name" value="PH_DOMAIN"/>
    <property type="match status" value="1"/>
</dbReference>
<dbReference type="InterPro" id="IPR036860">
    <property type="entry name" value="SH2_dom_sf"/>
</dbReference>
<dbReference type="Gene3D" id="3.30.505.10">
    <property type="entry name" value="SH2 domain"/>
    <property type="match status" value="1"/>
</dbReference>
<dbReference type="SMART" id="SM00107">
    <property type="entry name" value="BTK"/>
    <property type="match status" value="1"/>
</dbReference>
<keyword evidence="2 14" id="KW-0728">SH3 domain</keyword>
<evidence type="ECO:0000256" key="15">
    <source>
        <dbReference type="PROSITE-ProRule" id="PRU00432"/>
    </source>
</evidence>
<dbReference type="PROSITE" id="PS50011">
    <property type="entry name" value="PROTEIN_KINASE_DOM"/>
    <property type="match status" value="1"/>
</dbReference>
<dbReference type="InterPro" id="IPR011993">
    <property type="entry name" value="PH-like_dom_sf"/>
</dbReference>
<evidence type="ECO:0000256" key="13">
    <source>
        <dbReference type="PROSITE-ProRule" id="PRU00191"/>
    </source>
</evidence>
<dbReference type="PROSITE" id="PS51113">
    <property type="entry name" value="ZF_BTK"/>
    <property type="match status" value="1"/>
</dbReference>
<dbReference type="EMBL" id="LR783411">
    <property type="protein sequence ID" value="CAB3226467.1"/>
    <property type="molecule type" value="mRNA"/>
</dbReference>
<organism evidence="23">
    <name type="scientific">Phallusia mammillata</name>
    <dbReference type="NCBI Taxonomy" id="59560"/>
    <lineage>
        <taxon>Eukaryota</taxon>
        <taxon>Metazoa</taxon>
        <taxon>Chordata</taxon>
        <taxon>Tunicata</taxon>
        <taxon>Ascidiacea</taxon>
        <taxon>Phlebobranchia</taxon>
        <taxon>Ascidiidae</taxon>
        <taxon>Phallusia</taxon>
    </lineage>
</organism>